<proteinExistence type="predicted"/>
<protein>
    <submittedName>
        <fullName evidence="1">Uncharacterized protein</fullName>
    </submittedName>
</protein>
<dbReference type="EMBL" id="LXQA010465146">
    <property type="protein sequence ID" value="MCI53566.1"/>
    <property type="molecule type" value="Genomic_DNA"/>
</dbReference>
<reference evidence="1 2" key="1">
    <citation type="journal article" date="2018" name="Front. Plant Sci.">
        <title>Red Clover (Trifolium pratense) and Zigzag Clover (T. medium) - A Picture of Genomic Similarities and Differences.</title>
        <authorList>
            <person name="Dluhosova J."/>
            <person name="Istvanek J."/>
            <person name="Nedelnik J."/>
            <person name="Repkova J."/>
        </authorList>
    </citation>
    <scope>NUCLEOTIDE SEQUENCE [LARGE SCALE GENOMIC DNA]</scope>
    <source>
        <strain evidence="2">cv. 10/8</strain>
        <tissue evidence="1">Leaf</tissue>
    </source>
</reference>
<evidence type="ECO:0000313" key="1">
    <source>
        <dbReference type="EMBL" id="MCI53566.1"/>
    </source>
</evidence>
<organism evidence="1 2">
    <name type="scientific">Trifolium medium</name>
    <dbReference type="NCBI Taxonomy" id="97028"/>
    <lineage>
        <taxon>Eukaryota</taxon>
        <taxon>Viridiplantae</taxon>
        <taxon>Streptophyta</taxon>
        <taxon>Embryophyta</taxon>
        <taxon>Tracheophyta</taxon>
        <taxon>Spermatophyta</taxon>
        <taxon>Magnoliopsida</taxon>
        <taxon>eudicotyledons</taxon>
        <taxon>Gunneridae</taxon>
        <taxon>Pentapetalae</taxon>
        <taxon>rosids</taxon>
        <taxon>fabids</taxon>
        <taxon>Fabales</taxon>
        <taxon>Fabaceae</taxon>
        <taxon>Papilionoideae</taxon>
        <taxon>50 kb inversion clade</taxon>
        <taxon>NPAAA clade</taxon>
        <taxon>Hologalegina</taxon>
        <taxon>IRL clade</taxon>
        <taxon>Trifolieae</taxon>
        <taxon>Trifolium</taxon>
    </lineage>
</organism>
<dbReference type="AlphaFoldDB" id="A0A392T068"/>
<evidence type="ECO:0000313" key="2">
    <source>
        <dbReference type="Proteomes" id="UP000265520"/>
    </source>
</evidence>
<sequence length="49" mass="5578">MECLRCAEMKTEQLGVELQRFFGAYDITEMITMKTILALVDAAFFIEVG</sequence>
<name>A0A392T068_9FABA</name>
<keyword evidence="2" id="KW-1185">Reference proteome</keyword>
<accession>A0A392T068</accession>
<feature type="non-terminal residue" evidence="1">
    <location>
        <position position="49"/>
    </location>
</feature>
<comment type="caution">
    <text evidence="1">The sequence shown here is derived from an EMBL/GenBank/DDBJ whole genome shotgun (WGS) entry which is preliminary data.</text>
</comment>
<dbReference type="Proteomes" id="UP000265520">
    <property type="component" value="Unassembled WGS sequence"/>
</dbReference>